<evidence type="ECO:0000313" key="14">
    <source>
        <dbReference type="Ensembl" id="ENSNGAP00000012584.1"/>
    </source>
</evidence>
<dbReference type="InterPro" id="IPR016447">
    <property type="entry name" value="Translocation_assoc_membrane"/>
</dbReference>
<dbReference type="AlphaFoldDB" id="A0A8C6R268"/>
<dbReference type="GO" id="GO:0045048">
    <property type="term" value="P:protein insertion into ER membrane"/>
    <property type="evidence" value="ECO:0007669"/>
    <property type="project" value="TreeGrafter"/>
</dbReference>
<dbReference type="PROSITE" id="PS50922">
    <property type="entry name" value="TLC"/>
    <property type="match status" value="1"/>
</dbReference>
<evidence type="ECO:0000256" key="10">
    <source>
        <dbReference type="PROSITE-ProRule" id="PRU00205"/>
    </source>
</evidence>
<dbReference type="Ensembl" id="ENSNGAT00000018145.1">
    <property type="protein sequence ID" value="ENSNGAP00000012584.1"/>
    <property type="gene ID" value="ENSNGAG00000014411.1"/>
</dbReference>
<feature type="transmembrane region" description="Helical" evidence="12">
    <location>
        <begin position="121"/>
        <end position="141"/>
    </location>
</feature>
<evidence type="ECO:0000256" key="12">
    <source>
        <dbReference type="SAM" id="Phobius"/>
    </source>
</evidence>
<proteinExistence type="inferred from homology"/>
<dbReference type="KEGG" id="ngi:103743605"/>
<dbReference type="Proteomes" id="UP000694381">
    <property type="component" value="Unassembled WGS sequence"/>
</dbReference>
<dbReference type="CTD" id="133022"/>
<keyword evidence="8 10" id="KW-0472">Membrane</keyword>
<dbReference type="SMART" id="SM00724">
    <property type="entry name" value="TLC"/>
    <property type="match status" value="1"/>
</dbReference>
<dbReference type="PANTHER" id="PTHR12371:SF9">
    <property type="entry name" value="TRANSLOCATING CHAIN-ASSOCIATED MEMBRANE PROTEIN 1-LIKE 1"/>
    <property type="match status" value="1"/>
</dbReference>
<dbReference type="OrthoDB" id="3053196at2759"/>
<dbReference type="PIRSF" id="PIRSF005449">
    <property type="entry name" value="Translocation_assoc_membrane"/>
    <property type="match status" value="1"/>
</dbReference>
<reference evidence="14" key="2">
    <citation type="submission" date="2025-09" db="UniProtKB">
        <authorList>
            <consortium name="Ensembl"/>
        </authorList>
    </citation>
    <scope>IDENTIFICATION</scope>
</reference>
<feature type="domain" description="TLC" evidence="13">
    <location>
        <begin position="116"/>
        <end position="325"/>
    </location>
</feature>
<dbReference type="InterPro" id="IPR006634">
    <property type="entry name" value="TLC-dom"/>
</dbReference>
<sequence>MGLRKKSARNPPVMSHEFMVQNHADMVSCVAMFFVLGLMFEGTAEMSIVFLTLQHGVVVPAEDLLSGSKTLYYYGVKDLATVFFYMLVAIIIHATIQEYVLDKISRRMQFTKAKQNKLNEAGQLSVFYAVSGIWGMIILTSENCPSDPTLLWRAHSHNMMTFQMKFFYISQFAYWFHGFPELYFQKIRKQDIPGQLIYIGLHLFHIGGAYLLYLNHLGLLLLMLHYSVEFLSHMCGLVYFNDERYQKGLSLWAVVFISGRLLTLIVSVVTVGLHLAGPQTQNIDALSGNVNVLAAKIAVLSSSCSIQVYITWTLTTVWLQRRIEDTNIHPVRKKKRFRSRKGTENGVENPNRVDYPPKRKEKSS</sequence>
<dbReference type="PANTHER" id="PTHR12371">
    <property type="entry name" value="TRANSLOCATION ASSOCIATED MEMBRANE PROTEIN"/>
    <property type="match status" value="1"/>
</dbReference>
<evidence type="ECO:0000256" key="2">
    <source>
        <dbReference type="ARBA" id="ARBA00005999"/>
    </source>
</evidence>
<reference evidence="14" key="1">
    <citation type="submission" date="2025-08" db="UniProtKB">
        <authorList>
            <consortium name="Ensembl"/>
        </authorList>
    </citation>
    <scope>IDENTIFICATION</scope>
</reference>
<keyword evidence="5 9" id="KW-0653">Protein transport</keyword>
<evidence type="ECO:0000256" key="5">
    <source>
        <dbReference type="ARBA" id="ARBA00022927"/>
    </source>
</evidence>
<evidence type="ECO:0000256" key="8">
    <source>
        <dbReference type="ARBA" id="ARBA00023136"/>
    </source>
</evidence>
<dbReference type="GO" id="GO:0005789">
    <property type="term" value="C:endoplasmic reticulum membrane"/>
    <property type="evidence" value="ECO:0007669"/>
    <property type="project" value="TreeGrafter"/>
</dbReference>
<evidence type="ECO:0000256" key="11">
    <source>
        <dbReference type="SAM" id="MobiDB-lite"/>
    </source>
</evidence>
<feature type="transmembrane region" description="Helical" evidence="12">
    <location>
        <begin position="297"/>
        <end position="319"/>
    </location>
</feature>
<evidence type="ECO:0000259" key="13">
    <source>
        <dbReference type="PROSITE" id="PS50922"/>
    </source>
</evidence>
<dbReference type="GeneID" id="103743605"/>
<keyword evidence="7 9" id="KW-0811">Translocation</keyword>
<dbReference type="Pfam" id="PF03798">
    <property type="entry name" value="TRAM_LAG1_CLN8"/>
    <property type="match status" value="1"/>
</dbReference>
<evidence type="ECO:0000256" key="9">
    <source>
        <dbReference type="PIRNR" id="PIRNR005449"/>
    </source>
</evidence>
<dbReference type="RefSeq" id="XP_008843187.1">
    <property type="nucleotide sequence ID" value="XM_008844965.3"/>
</dbReference>
<feature type="transmembrane region" description="Helical" evidence="12">
    <location>
        <begin position="252"/>
        <end position="277"/>
    </location>
</feature>
<name>A0A8C6R268_NANGA</name>
<dbReference type="GO" id="GO:0006616">
    <property type="term" value="P:SRP-dependent cotranslational protein targeting to membrane, translocation"/>
    <property type="evidence" value="ECO:0007669"/>
    <property type="project" value="InterPro"/>
</dbReference>
<protein>
    <recommendedName>
        <fullName evidence="9">Translocating chain-associated membrane protein</fullName>
    </recommendedName>
</protein>
<keyword evidence="15" id="KW-1185">Reference proteome</keyword>
<keyword evidence="6 12" id="KW-1133">Transmembrane helix</keyword>
<feature type="compositionally biased region" description="Basic and acidic residues" evidence="11">
    <location>
        <begin position="355"/>
        <end position="364"/>
    </location>
</feature>
<comment type="similarity">
    <text evidence="2 9">Belongs to the TRAM family.</text>
</comment>
<organism evidence="14 15">
    <name type="scientific">Nannospalax galili</name>
    <name type="common">Northern Israeli blind subterranean mole rat</name>
    <name type="synonym">Spalax galili</name>
    <dbReference type="NCBI Taxonomy" id="1026970"/>
    <lineage>
        <taxon>Eukaryota</taxon>
        <taxon>Metazoa</taxon>
        <taxon>Chordata</taxon>
        <taxon>Craniata</taxon>
        <taxon>Vertebrata</taxon>
        <taxon>Euteleostomi</taxon>
        <taxon>Mammalia</taxon>
        <taxon>Eutheria</taxon>
        <taxon>Euarchontoglires</taxon>
        <taxon>Glires</taxon>
        <taxon>Rodentia</taxon>
        <taxon>Myomorpha</taxon>
        <taxon>Muroidea</taxon>
        <taxon>Spalacidae</taxon>
        <taxon>Spalacinae</taxon>
        <taxon>Nannospalax</taxon>
    </lineage>
</organism>
<evidence type="ECO:0000256" key="4">
    <source>
        <dbReference type="ARBA" id="ARBA00022692"/>
    </source>
</evidence>
<feature type="transmembrane region" description="Helical" evidence="12">
    <location>
        <begin position="219"/>
        <end position="240"/>
    </location>
</feature>
<dbReference type="GeneTree" id="ENSGT00510000046470"/>
<dbReference type="OMA" id="HGFPELY"/>
<accession>A0A8C6R268</accession>
<keyword evidence="4 10" id="KW-0812">Transmembrane</keyword>
<feature type="region of interest" description="Disordered" evidence="11">
    <location>
        <begin position="334"/>
        <end position="364"/>
    </location>
</feature>
<evidence type="ECO:0000256" key="6">
    <source>
        <dbReference type="ARBA" id="ARBA00022989"/>
    </source>
</evidence>
<feature type="transmembrane region" description="Helical" evidence="12">
    <location>
        <begin position="166"/>
        <end position="184"/>
    </location>
</feature>
<evidence type="ECO:0000256" key="3">
    <source>
        <dbReference type="ARBA" id="ARBA00022448"/>
    </source>
</evidence>
<gene>
    <name evidence="14" type="primary">Tram1l1</name>
</gene>
<evidence type="ECO:0000313" key="15">
    <source>
        <dbReference type="Proteomes" id="UP000694381"/>
    </source>
</evidence>
<evidence type="ECO:0000256" key="1">
    <source>
        <dbReference type="ARBA" id="ARBA00004141"/>
    </source>
</evidence>
<feature type="transmembrane region" description="Helical" evidence="12">
    <location>
        <begin position="196"/>
        <end position="213"/>
    </location>
</feature>
<comment type="subcellular location">
    <subcellularLocation>
        <location evidence="1">Membrane</location>
        <topology evidence="1">Multi-pass membrane protein</topology>
    </subcellularLocation>
</comment>
<feature type="transmembrane region" description="Helical" evidence="12">
    <location>
        <begin position="80"/>
        <end position="101"/>
    </location>
</feature>
<evidence type="ECO:0000256" key="7">
    <source>
        <dbReference type="ARBA" id="ARBA00023010"/>
    </source>
</evidence>
<keyword evidence="3 9" id="KW-0813">Transport</keyword>